<feature type="region of interest" description="Disordered" evidence="1">
    <location>
        <begin position="212"/>
        <end position="254"/>
    </location>
</feature>
<feature type="compositionally biased region" description="Low complexity" evidence="1">
    <location>
        <begin position="212"/>
        <end position="225"/>
    </location>
</feature>
<dbReference type="EMBL" id="CAICTM010000218">
    <property type="protein sequence ID" value="CAB9505119.1"/>
    <property type="molecule type" value="Genomic_DNA"/>
</dbReference>
<feature type="compositionally biased region" description="Low complexity" evidence="1">
    <location>
        <begin position="441"/>
        <end position="454"/>
    </location>
</feature>
<organism evidence="2 3">
    <name type="scientific">Seminavis robusta</name>
    <dbReference type="NCBI Taxonomy" id="568900"/>
    <lineage>
        <taxon>Eukaryota</taxon>
        <taxon>Sar</taxon>
        <taxon>Stramenopiles</taxon>
        <taxon>Ochrophyta</taxon>
        <taxon>Bacillariophyta</taxon>
        <taxon>Bacillariophyceae</taxon>
        <taxon>Bacillariophycidae</taxon>
        <taxon>Naviculales</taxon>
        <taxon>Naviculaceae</taxon>
        <taxon>Seminavis</taxon>
    </lineage>
</organism>
<feature type="region of interest" description="Disordered" evidence="1">
    <location>
        <begin position="39"/>
        <end position="62"/>
    </location>
</feature>
<evidence type="ECO:0000313" key="2">
    <source>
        <dbReference type="EMBL" id="CAB9505119.1"/>
    </source>
</evidence>
<feature type="region of interest" description="Disordered" evidence="1">
    <location>
        <begin position="267"/>
        <end position="364"/>
    </location>
</feature>
<feature type="compositionally biased region" description="Polar residues" evidence="1">
    <location>
        <begin position="341"/>
        <end position="352"/>
    </location>
</feature>
<name>A0A9N8DM75_9STRA</name>
<keyword evidence="3" id="KW-1185">Reference proteome</keyword>
<dbReference type="AlphaFoldDB" id="A0A9N8DM75"/>
<gene>
    <name evidence="2" type="ORF">SEMRO_219_G090450.1</name>
</gene>
<protein>
    <submittedName>
        <fullName evidence="2">Uncharacterized protein</fullName>
    </submittedName>
</protein>
<proteinExistence type="predicted"/>
<reference evidence="2" key="1">
    <citation type="submission" date="2020-06" db="EMBL/GenBank/DDBJ databases">
        <authorList>
            <consortium name="Plant Systems Biology data submission"/>
        </authorList>
    </citation>
    <scope>NUCLEOTIDE SEQUENCE</scope>
    <source>
        <strain evidence="2">D6</strain>
    </source>
</reference>
<accession>A0A9N8DM75</accession>
<evidence type="ECO:0000313" key="3">
    <source>
        <dbReference type="Proteomes" id="UP001153069"/>
    </source>
</evidence>
<comment type="caution">
    <text evidence="2">The sequence shown here is derived from an EMBL/GenBank/DDBJ whole genome shotgun (WGS) entry which is preliminary data.</text>
</comment>
<feature type="region of interest" description="Disordered" evidence="1">
    <location>
        <begin position="435"/>
        <end position="460"/>
    </location>
</feature>
<sequence length="582" mass="62817">MTPGAELNIMAEAASNGSSEDLFVREGRAVTVKTPSLSNVSALSKDESFPEQQEQQQQPGKATMDLLQETEELLKKMNDMKLQASATVGMGVADGSIAGPSLSSVGGDVSTHNGTISISNNSGVGLAGSVVMEEEGVEEQLNEMLEKAGHLSSMMTSITGDGLSAYTGNDNSQVGASKASLVMSLSRSSHDGTDLLLLQQEHPLIRNSFSTPAAAELTPATTDDTSSSHAGKRSLRQDPPGSVPSKDQNNKETDVTMSPARYAAYQRPTASVSVNPSFQDDDVSSVGSASFRPSHYAQRGERGSLSRHFNPSFTHPEEHPESPQPETPSPERDNLLGVLPPSSNSVQAEEASNNNNNNIEIPKLKMVPDGTDEPETVPEPVCAKIPPRDLRADFVDSSTTRDASERGVHWEKVTTAISGDEDYVPLVDYSNTVMSPKHDGMSTGSYGSSSSASRLEQHRRRVEARRKRRLRKLVMVAPVMLAVAAGVYFQVLSSNKGPVEAVTPVQEFVPVFKTYDTALLQDPAANGFTFEGMLGEFDGDNHSLLVAFPKFIPPPIEEESKKAPRQPLRRLRRFFGRFGRMK</sequence>
<dbReference type="Proteomes" id="UP001153069">
    <property type="component" value="Unassembled WGS sequence"/>
</dbReference>
<feature type="compositionally biased region" description="Polar residues" evidence="1">
    <location>
        <begin position="268"/>
        <end position="278"/>
    </location>
</feature>
<evidence type="ECO:0000256" key="1">
    <source>
        <dbReference type="SAM" id="MobiDB-lite"/>
    </source>
</evidence>